<organism evidence="3 4">
    <name type="scientific">Mycoplasmoides fastidiosum</name>
    <dbReference type="NCBI Taxonomy" id="92758"/>
    <lineage>
        <taxon>Bacteria</taxon>
        <taxon>Bacillati</taxon>
        <taxon>Mycoplasmatota</taxon>
        <taxon>Mycoplasmoidales</taxon>
        <taxon>Mycoplasmoidaceae</taxon>
        <taxon>Mycoplasmoides</taxon>
    </lineage>
</organism>
<feature type="chain" id="PRO_5046234959" evidence="2">
    <location>
        <begin position="30"/>
        <end position="673"/>
    </location>
</feature>
<dbReference type="InterPro" id="IPR051532">
    <property type="entry name" value="Ester_Hydrolysis_Enzymes"/>
</dbReference>
<name>A0ABU0LZA8_9BACT</name>
<comment type="caution">
    <text evidence="3">The sequence shown here is derived from an EMBL/GenBank/DDBJ whole genome shotgun (WGS) entry which is preliminary data.</text>
</comment>
<gene>
    <name evidence="3" type="ORF">J2Z62_000482</name>
</gene>
<feature type="signal peptide" evidence="2">
    <location>
        <begin position="1"/>
        <end position="29"/>
    </location>
</feature>
<evidence type="ECO:0000313" key="4">
    <source>
        <dbReference type="Proteomes" id="UP001240643"/>
    </source>
</evidence>
<proteinExistence type="predicted"/>
<sequence>MVIKKLKLKSKFWLAFFSLSSSSAFVLSACSDALNSRPKTLDTPPEHEKPNQTNDNQVPLELPKVTPPATDSNVKDEAAEYAKNRIRYVALGDSITAGYNGDLAGIDTSGQFNFETKQIVGWSYPSYFASYVEQTQPGSIGSYHNLGLSGSTIDDWLYLLGDNVVGYNPTSRSALFNSFKKDNEAHKNPYANRFSKYFGENENAFKPTGFNKSLEKIKDATLITITLSANDFFNKFPFFNLFNSSTNFSSIQSQVESIAKQIENNYVKLIQKISSLNPRARIVLLNYPKPLLRLSNLLETEIAKISSNLYKNGEKITVFQTLFDRVNKISFNTYKHIDDKNNVDFISAFNQNFWEKYAKDLSHNIFDIHPTKFGQKQMGLELFLKLSKTTTDNSDSNPFWKESNNYKNEDANTFKKFLKFNSNINLQKLISNYVAKDNKPIVLLNNLSNDINSDLEKIEKQKNWSYPLKYFLNNLNIQGNVIYSKIKSFIFLGEIESNELDAFLIKKYDDKSNLVHLINFFLKDKSFFNGALNKSVEMLDNLENQNFTKEILETNLKKSFQNDIESNFLNLAFELSDLSKEKFIKEQITEIQELIKPNKKLNTIFVHLLKQFLPTFEFIKKFNFEELVKKSDFETKTQKFVESLLAIILLGKGSIYIIPSKLNNYIKELNAST</sequence>
<evidence type="ECO:0000256" key="1">
    <source>
        <dbReference type="SAM" id="MobiDB-lite"/>
    </source>
</evidence>
<dbReference type="CDD" id="cd00229">
    <property type="entry name" value="SGNH_hydrolase"/>
    <property type="match status" value="1"/>
</dbReference>
<protein>
    <submittedName>
        <fullName evidence="3">Lysophospholipase L1-like esterase</fullName>
    </submittedName>
</protein>
<dbReference type="InterPro" id="IPR001087">
    <property type="entry name" value="GDSL"/>
</dbReference>
<dbReference type="InterPro" id="IPR036514">
    <property type="entry name" value="SGNH_hydro_sf"/>
</dbReference>
<accession>A0ABU0LZA8</accession>
<dbReference type="Pfam" id="PF00657">
    <property type="entry name" value="Lipase_GDSL"/>
    <property type="match status" value="1"/>
</dbReference>
<keyword evidence="2" id="KW-0732">Signal</keyword>
<evidence type="ECO:0000313" key="3">
    <source>
        <dbReference type="EMBL" id="MDQ0514044.1"/>
    </source>
</evidence>
<dbReference type="SUPFAM" id="SSF52266">
    <property type="entry name" value="SGNH hydrolase"/>
    <property type="match status" value="1"/>
</dbReference>
<dbReference type="PROSITE" id="PS51257">
    <property type="entry name" value="PROKAR_LIPOPROTEIN"/>
    <property type="match status" value="1"/>
</dbReference>
<dbReference type="Gene3D" id="3.40.50.1110">
    <property type="entry name" value="SGNH hydrolase"/>
    <property type="match status" value="1"/>
</dbReference>
<evidence type="ECO:0000256" key="2">
    <source>
        <dbReference type="SAM" id="SignalP"/>
    </source>
</evidence>
<keyword evidence="4" id="KW-1185">Reference proteome</keyword>
<feature type="region of interest" description="Disordered" evidence="1">
    <location>
        <begin position="36"/>
        <end position="75"/>
    </location>
</feature>
<dbReference type="Proteomes" id="UP001240643">
    <property type="component" value="Unassembled WGS sequence"/>
</dbReference>
<reference evidence="3" key="1">
    <citation type="submission" date="2023-07" db="EMBL/GenBank/DDBJ databases">
        <title>Genomic Encyclopedia of Type Strains, Phase IV (KMG-IV): sequencing the most valuable type-strain genomes for metagenomic binning, comparative biology and taxonomic classification.</title>
        <authorList>
            <person name="Goeker M."/>
        </authorList>
    </citation>
    <scope>NUCLEOTIDE SEQUENCE [LARGE SCALE GENOMIC DNA]</scope>
    <source>
        <strain evidence="3">DSM 21204</strain>
    </source>
</reference>
<dbReference type="EMBL" id="JAUSWO010000001">
    <property type="protein sequence ID" value="MDQ0514044.1"/>
    <property type="molecule type" value="Genomic_DNA"/>
</dbReference>
<dbReference type="PANTHER" id="PTHR30383">
    <property type="entry name" value="THIOESTERASE 1/PROTEASE 1/LYSOPHOSPHOLIPASE L1"/>
    <property type="match status" value="1"/>
</dbReference>